<dbReference type="GO" id="GO:0006888">
    <property type="term" value="P:endoplasmic reticulum to Golgi vesicle-mediated transport"/>
    <property type="evidence" value="ECO:0007669"/>
    <property type="project" value="InterPro"/>
</dbReference>
<dbReference type="GO" id="GO:0070939">
    <property type="term" value="C:Dsl1/NZR complex"/>
    <property type="evidence" value="ECO:0007669"/>
    <property type="project" value="InterPro"/>
</dbReference>
<protein>
    <submittedName>
        <fullName evidence="2">RAD50-interacting protein 1</fullName>
    </submittedName>
</protein>
<dbReference type="InterPro" id="IPR042044">
    <property type="entry name" value="EXOC6PINT-1/Sec15/Tip20_C_dom2"/>
</dbReference>
<evidence type="ECO:0000313" key="2">
    <source>
        <dbReference type="WBParaSite" id="PSAMB.scaffold6662size9032.g28878.t1"/>
    </source>
</evidence>
<dbReference type="GO" id="GO:0006890">
    <property type="term" value="P:retrograde vesicle-mediated transport, Golgi to endoplasmic reticulum"/>
    <property type="evidence" value="ECO:0007669"/>
    <property type="project" value="InterPro"/>
</dbReference>
<proteinExistence type="predicted"/>
<dbReference type="WBParaSite" id="PSAMB.scaffold6662size9032.g28878.t1">
    <property type="protein sequence ID" value="PSAMB.scaffold6662size9032.g28878.t1"/>
    <property type="gene ID" value="PSAMB.scaffold6662size9032.g28878"/>
</dbReference>
<sequence>MAPSEIESDQIRSVRERLNALNPRDGRGFLSAVREMSKNMKKQREELLSEVYYQQSELPTRRANLQTARQDLNELRQKVVDSIEGIEAGRQTFEAKVKKNAPDLLDRLKNLNALERALAYLCCVQRISDLSSSIGLSLVGKDWPSLLERFLSLKELIESLDHSTCENLLQFARATLEALVAQLSTELPLAVGQLLDQLHYPLDDVIDLKGSQKQLKELQALLKCIQAIHSNMSNVDSSEESSNEFSTASNVLRLLFEPMQKRFHYHFYGDRKTNDVEKPEWFFTQLVGWAQAHAQLFDVYIQPVVEEKQLLATFEMQRFLMGLAAEKMNKVVEGVSGNSVTFSHLIDETVIFEMEMHAIGYPETAPNVLEIFAGPNLLPLWLELERDSCTSSVESLLQSDDRWADRFRDASDIDEMRVPECADSFVTLLQLITERYRLLRSFEARAQFLQMQLQLLDDFRTRLVHISRNVGSPWITPFPQLMNAFWYIAHVLEEWNDLPFFVQLQGVGVKEGSGKRIQGAFESTIELYRHGWNQNCSSLIRSFVDGELKVVLDPYKREKWYSYESGNPVNVSGSLCPFLLTLRGRLGQLSAALSNESLAALMRQLIGRVGRLFIDEIITQSSFNSYGAAQIRFDVASALIPLLNSVASPSSSARISSEHDVIMAELNDKLKVLSLPVATVLLLRETLLKTPTELTADTIAELNVYTLNKEAILDLLNQRSDMSQ</sequence>
<dbReference type="PANTHER" id="PTHR13520">
    <property type="entry name" value="RAD50-INTERACTING PROTEIN 1 RINT-1"/>
    <property type="match status" value="1"/>
</dbReference>
<dbReference type="PANTHER" id="PTHR13520:SF0">
    <property type="entry name" value="RAD50-INTERACTING PROTEIN 1"/>
    <property type="match status" value="1"/>
</dbReference>
<name>A0A914X633_9BILA</name>
<organism evidence="1 2">
    <name type="scientific">Plectus sambesii</name>
    <dbReference type="NCBI Taxonomy" id="2011161"/>
    <lineage>
        <taxon>Eukaryota</taxon>
        <taxon>Metazoa</taxon>
        <taxon>Ecdysozoa</taxon>
        <taxon>Nematoda</taxon>
        <taxon>Chromadorea</taxon>
        <taxon>Plectida</taxon>
        <taxon>Plectina</taxon>
        <taxon>Plectoidea</taxon>
        <taxon>Plectidae</taxon>
        <taxon>Plectus</taxon>
    </lineage>
</organism>
<dbReference type="GO" id="GO:0060628">
    <property type="term" value="P:regulation of ER to Golgi vesicle-mediated transport"/>
    <property type="evidence" value="ECO:0007669"/>
    <property type="project" value="TreeGrafter"/>
</dbReference>
<accession>A0A914X633</accession>
<dbReference type="PROSITE" id="PS51386">
    <property type="entry name" value="RINT1_TIP20"/>
    <property type="match status" value="1"/>
</dbReference>
<evidence type="ECO:0000313" key="1">
    <source>
        <dbReference type="Proteomes" id="UP000887566"/>
    </source>
</evidence>
<dbReference type="Proteomes" id="UP000887566">
    <property type="component" value="Unplaced"/>
</dbReference>
<dbReference type="Gene3D" id="1.20.58.670">
    <property type="entry name" value="Dsl1p vesicle tethering complex, Tip20p subunit, domain D"/>
    <property type="match status" value="1"/>
</dbReference>
<dbReference type="AlphaFoldDB" id="A0A914X633"/>
<dbReference type="InterPro" id="IPR007528">
    <property type="entry name" value="RINT1_Tip20"/>
</dbReference>
<reference evidence="2" key="1">
    <citation type="submission" date="2022-11" db="UniProtKB">
        <authorList>
            <consortium name="WormBaseParasite"/>
        </authorList>
    </citation>
    <scope>IDENTIFICATION</scope>
</reference>
<keyword evidence="1" id="KW-1185">Reference proteome</keyword>
<dbReference type="Pfam" id="PF04437">
    <property type="entry name" value="RINT1_TIP1"/>
    <property type="match status" value="1"/>
</dbReference>